<sequence length="233" mass="26643">MLQEMARAMIHAKALSIHFWAEALITACHIHYWLTLQHGTTCTSYELWKGRKPNVKYFHIFVNTCFISSHRDQLRKWDSKFDRRIFLGYSTNSQAYRVYNQCTKTAMESINVIVDDHSKMSNSSFDEEDGLFWVRKSQNTKPSVLAYSSLIEDSSSYRPSEDSVTIPTVITLADHLEISSSECSIFDYQQTTEHSSQNDNTDVTNSTESSMQKLVPSTHIAKNHPSNAIIGDV</sequence>
<dbReference type="OrthoDB" id="1751476at2759"/>
<feature type="domain" description="Retroviral polymerase SH3-like" evidence="2">
    <location>
        <begin position="64"/>
        <end position="122"/>
    </location>
</feature>
<evidence type="ECO:0000313" key="5">
    <source>
        <dbReference type="Proteomes" id="UP000321393"/>
    </source>
</evidence>
<dbReference type="InterPro" id="IPR057670">
    <property type="entry name" value="SH3_retrovirus"/>
</dbReference>
<dbReference type="Pfam" id="PF25597">
    <property type="entry name" value="SH3_retrovirus"/>
    <property type="match status" value="1"/>
</dbReference>
<feature type="region of interest" description="Disordered" evidence="1">
    <location>
        <begin position="191"/>
        <end position="210"/>
    </location>
</feature>
<evidence type="ECO:0000256" key="1">
    <source>
        <dbReference type="SAM" id="MobiDB-lite"/>
    </source>
</evidence>
<evidence type="ECO:0000259" key="2">
    <source>
        <dbReference type="Pfam" id="PF25597"/>
    </source>
</evidence>
<accession>A0A5A7UDN6</accession>
<organism evidence="3 5">
    <name type="scientific">Cucumis melo var. makuwa</name>
    <name type="common">Oriental melon</name>
    <dbReference type="NCBI Taxonomy" id="1194695"/>
    <lineage>
        <taxon>Eukaryota</taxon>
        <taxon>Viridiplantae</taxon>
        <taxon>Streptophyta</taxon>
        <taxon>Embryophyta</taxon>
        <taxon>Tracheophyta</taxon>
        <taxon>Spermatophyta</taxon>
        <taxon>Magnoliopsida</taxon>
        <taxon>eudicotyledons</taxon>
        <taxon>Gunneridae</taxon>
        <taxon>Pentapetalae</taxon>
        <taxon>rosids</taxon>
        <taxon>fabids</taxon>
        <taxon>Cucurbitales</taxon>
        <taxon>Cucurbitaceae</taxon>
        <taxon>Benincaseae</taxon>
        <taxon>Cucumis</taxon>
    </lineage>
</organism>
<gene>
    <name evidence="4" type="ORF">E5676_scaffold2277G00230</name>
    <name evidence="3" type="ORF">E6C27_scaffold131G00220</name>
</gene>
<dbReference type="InterPro" id="IPR039537">
    <property type="entry name" value="Retrotran_Ty1/copia-like"/>
</dbReference>
<comment type="caution">
    <text evidence="3">The sequence shown here is derived from an EMBL/GenBank/DDBJ whole genome shotgun (WGS) entry which is preliminary data.</text>
</comment>
<name>A0A5A7UDN6_CUCMM</name>
<dbReference type="EMBL" id="SSTE01008862">
    <property type="protein sequence ID" value="KAA0054113.1"/>
    <property type="molecule type" value="Genomic_DNA"/>
</dbReference>
<proteinExistence type="predicted"/>
<protein>
    <submittedName>
        <fullName evidence="3">Gag-pol polyprotein</fullName>
    </submittedName>
</protein>
<dbReference type="EMBL" id="SSTD01001735">
    <property type="protein sequence ID" value="TYK29403.1"/>
    <property type="molecule type" value="Genomic_DNA"/>
</dbReference>
<reference evidence="5 6" key="1">
    <citation type="submission" date="2019-08" db="EMBL/GenBank/DDBJ databases">
        <title>Draft genome sequences of two oriental melons (Cucumis melo L. var makuwa).</title>
        <authorList>
            <person name="Kwon S.-Y."/>
        </authorList>
    </citation>
    <scope>NUCLEOTIDE SEQUENCE [LARGE SCALE GENOMIC DNA]</scope>
    <source>
        <strain evidence="6">cv. Chang Bougi</strain>
        <strain evidence="5">cv. SW 3</strain>
        <tissue evidence="3">Leaf</tissue>
    </source>
</reference>
<dbReference type="PANTHER" id="PTHR42648:SF21">
    <property type="entry name" value="CYSTEINE-RICH RLK (RECEPTOR-LIKE PROTEIN KINASE) 8"/>
    <property type="match status" value="1"/>
</dbReference>
<dbReference type="Proteomes" id="UP000321393">
    <property type="component" value="Unassembled WGS sequence"/>
</dbReference>
<dbReference type="PANTHER" id="PTHR42648">
    <property type="entry name" value="TRANSPOSASE, PUTATIVE-RELATED"/>
    <property type="match status" value="1"/>
</dbReference>
<evidence type="ECO:0000313" key="4">
    <source>
        <dbReference type="EMBL" id="TYK29403.1"/>
    </source>
</evidence>
<evidence type="ECO:0000313" key="3">
    <source>
        <dbReference type="EMBL" id="KAA0054113.1"/>
    </source>
</evidence>
<dbReference type="AlphaFoldDB" id="A0A5A7UDN6"/>
<dbReference type="Proteomes" id="UP000321947">
    <property type="component" value="Unassembled WGS sequence"/>
</dbReference>
<evidence type="ECO:0000313" key="6">
    <source>
        <dbReference type="Proteomes" id="UP000321947"/>
    </source>
</evidence>